<keyword evidence="3" id="KW-1185">Reference proteome</keyword>
<sequence length="77" mass="8245">MEFTEYVAARRTALASTAVLLGCPAADAEDVVQTALLRCFRAWSRVTRAAQPEAYVHRVLVNTLHDSGCPCAAPSAP</sequence>
<dbReference type="Gene3D" id="1.10.1740.10">
    <property type="match status" value="1"/>
</dbReference>
<evidence type="ECO:0000259" key="1">
    <source>
        <dbReference type="Pfam" id="PF04542"/>
    </source>
</evidence>
<dbReference type="InterPro" id="IPR007627">
    <property type="entry name" value="RNA_pol_sigma70_r2"/>
</dbReference>
<reference evidence="3" key="1">
    <citation type="journal article" date="2019" name="Int. J. Syst. Evol. Microbiol.">
        <title>The Global Catalogue of Microorganisms (GCM) 10K type strain sequencing project: providing services to taxonomists for standard genome sequencing and annotation.</title>
        <authorList>
            <consortium name="The Broad Institute Genomics Platform"/>
            <consortium name="The Broad Institute Genome Sequencing Center for Infectious Disease"/>
            <person name="Wu L."/>
            <person name="Ma J."/>
        </authorList>
    </citation>
    <scope>NUCLEOTIDE SEQUENCE [LARGE SCALE GENOMIC DNA]</scope>
    <source>
        <strain evidence="3">JCM 16022</strain>
    </source>
</reference>
<name>A0ABP5LXZ6_9ACTN</name>
<dbReference type="Pfam" id="PF04542">
    <property type="entry name" value="Sigma70_r2"/>
    <property type="match status" value="1"/>
</dbReference>
<gene>
    <name evidence="2" type="ORF">GCM10009844_44130</name>
</gene>
<evidence type="ECO:0000313" key="3">
    <source>
        <dbReference type="Proteomes" id="UP001501771"/>
    </source>
</evidence>
<evidence type="ECO:0000313" key="2">
    <source>
        <dbReference type="EMBL" id="GAA2156157.1"/>
    </source>
</evidence>
<dbReference type="Proteomes" id="UP001501771">
    <property type="component" value="Unassembled WGS sequence"/>
</dbReference>
<dbReference type="EMBL" id="BAAAQR010000019">
    <property type="protein sequence ID" value="GAA2156157.1"/>
    <property type="molecule type" value="Genomic_DNA"/>
</dbReference>
<feature type="domain" description="RNA polymerase sigma-70 region 2" evidence="1">
    <location>
        <begin position="18"/>
        <end position="66"/>
    </location>
</feature>
<proteinExistence type="predicted"/>
<dbReference type="SUPFAM" id="SSF88946">
    <property type="entry name" value="Sigma2 domain of RNA polymerase sigma factors"/>
    <property type="match status" value="1"/>
</dbReference>
<protein>
    <recommendedName>
        <fullName evidence="1">RNA polymerase sigma-70 region 2 domain-containing protein</fullName>
    </recommendedName>
</protein>
<accession>A0ABP5LXZ6</accession>
<comment type="caution">
    <text evidence="2">The sequence shown here is derived from an EMBL/GenBank/DDBJ whole genome shotgun (WGS) entry which is preliminary data.</text>
</comment>
<dbReference type="InterPro" id="IPR013325">
    <property type="entry name" value="RNA_pol_sigma_r2"/>
</dbReference>
<organism evidence="2 3">
    <name type="scientific">Nocardioides koreensis</name>
    <dbReference type="NCBI Taxonomy" id="433651"/>
    <lineage>
        <taxon>Bacteria</taxon>
        <taxon>Bacillati</taxon>
        <taxon>Actinomycetota</taxon>
        <taxon>Actinomycetes</taxon>
        <taxon>Propionibacteriales</taxon>
        <taxon>Nocardioidaceae</taxon>
        <taxon>Nocardioides</taxon>
    </lineage>
</organism>
<dbReference type="RefSeq" id="WP_344157920.1">
    <property type="nucleotide sequence ID" value="NZ_BAAAQR010000019.1"/>
</dbReference>